<keyword evidence="2" id="KW-1185">Reference proteome</keyword>
<reference evidence="2" key="1">
    <citation type="submission" date="2023-07" db="EMBL/GenBank/DDBJ databases">
        <title>Whole genome shotgun sequence of Streptomyces achromogenes subsp. rubradiris NBRC 14000.</title>
        <authorList>
            <person name="Komaki H."/>
            <person name="Tamura T."/>
        </authorList>
    </citation>
    <scope>NUCLEOTIDE SEQUENCE [LARGE SCALE GENOMIC DNA]</scope>
    <source>
        <strain evidence="2">NBRC 14000</strain>
    </source>
</reference>
<comment type="caution">
    <text evidence="1">The sequence shown here is derived from an EMBL/GenBank/DDBJ whole genome shotgun (WGS) entry which is preliminary data.</text>
</comment>
<gene>
    <name evidence="1" type="ORF">Srubr_20150</name>
</gene>
<sequence>MRVASGAAAWLGVGTEGPDGLGSCCVLVALCVLFPPGVEGGNWVRAAVRTVGSAVVSRLVFPFRSDMSAFMVFAMPLLF</sequence>
<accession>A0ABQ3R8J0</accession>
<name>A0ABQ3R8J0_STRRR</name>
<evidence type="ECO:0000313" key="1">
    <source>
        <dbReference type="EMBL" id="GHI52169.1"/>
    </source>
</evidence>
<protein>
    <recommendedName>
        <fullName evidence="3">Secreted protein</fullName>
    </recommendedName>
</protein>
<evidence type="ECO:0000313" key="2">
    <source>
        <dbReference type="Proteomes" id="UP000646738"/>
    </source>
</evidence>
<evidence type="ECO:0008006" key="3">
    <source>
        <dbReference type="Google" id="ProtNLM"/>
    </source>
</evidence>
<organism evidence="1 2">
    <name type="scientific">Streptomyces rubradiris</name>
    <name type="common">Streptomyces achromogenes subsp. rubradiris</name>
    <dbReference type="NCBI Taxonomy" id="285531"/>
    <lineage>
        <taxon>Bacteria</taxon>
        <taxon>Bacillati</taxon>
        <taxon>Actinomycetota</taxon>
        <taxon>Actinomycetes</taxon>
        <taxon>Kitasatosporales</taxon>
        <taxon>Streptomycetaceae</taxon>
        <taxon>Streptomyces</taxon>
    </lineage>
</organism>
<dbReference type="Proteomes" id="UP000646738">
    <property type="component" value="Unassembled WGS sequence"/>
</dbReference>
<proteinExistence type="predicted"/>
<dbReference type="EMBL" id="BNEA01000007">
    <property type="protein sequence ID" value="GHI52169.1"/>
    <property type="molecule type" value="Genomic_DNA"/>
</dbReference>